<dbReference type="AlphaFoldDB" id="A0A645IJT9"/>
<dbReference type="EMBL" id="VSSQ01116765">
    <property type="protein sequence ID" value="MPN51547.1"/>
    <property type="molecule type" value="Genomic_DNA"/>
</dbReference>
<reference evidence="1" key="1">
    <citation type="submission" date="2019-08" db="EMBL/GenBank/DDBJ databases">
        <authorList>
            <person name="Kucharzyk K."/>
            <person name="Murdoch R.W."/>
            <person name="Higgins S."/>
            <person name="Loffler F."/>
        </authorList>
    </citation>
    <scope>NUCLEOTIDE SEQUENCE</scope>
</reference>
<evidence type="ECO:0000313" key="1">
    <source>
        <dbReference type="EMBL" id="MPN51547.1"/>
    </source>
</evidence>
<organism evidence="1">
    <name type="scientific">bioreactor metagenome</name>
    <dbReference type="NCBI Taxonomy" id="1076179"/>
    <lineage>
        <taxon>unclassified sequences</taxon>
        <taxon>metagenomes</taxon>
        <taxon>ecological metagenomes</taxon>
    </lineage>
</organism>
<protein>
    <submittedName>
        <fullName evidence="1">Uncharacterized protein</fullName>
    </submittedName>
</protein>
<sequence length="112" mass="12605">MFGTSGQQGGHVAAAGADFQDLVGFLDAEFLQHLGFDFRGQHGLAAADRDFHVGEGQVAIGRRHEIFALDDEEQVEHFRVEHVPRTNLLLHHVEARLFDVHEILRKLNISIR</sequence>
<gene>
    <name evidence="1" type="ORF">SDC9_199195</name>
</gene>
<name>A0A645IJT9_9ZZZZ</name>
<accession>A0A645IJT9</accession>
<comment type="caution">
    <text evidence="1">The sequence shown here is derived from an EMBL/GenBank/DDBJ whole genome shotgun (WGS) entry which is preliminary data.</text>
</comment>
<proteinExistence type="predicted"/>